<sequence length="77" mass="8668">MPYVSGECERFTNAGISARKPLSISHCSLQIRCDAVPGILPHSDYKFWTRKFILLSVCVKTLWVKTGIFVTIPAQLQ</sequence>
<evidence type="ECO:0000313" key="2">
    <source>
        <dbReference type="Proteomes" id="UP000317977"/>
    </source>
</evidence>
<accession>A0A5C6ENX5</accession>
<reference evidence="1 2" key="1">
    <citation type="submission" date="2019-02" db="EMBL/GenBank/DDBJ databases">
        <title>Deep-cultivation of Planctomycetes and their phenomic and genomic characterization uncovers novel biology.</title>
        <authorList>
            <person name="Wiegand S."/>
            <person name="Jogler M."/>
            <person name="Boedeker C."/>
            <person name="Pinto D."/>
            <person name="Vollmers J."/>
            <person name="Rivas-Marin E."/>
            <person name="Kohn T."/>
            <person name="Peeters S.H."/>
            <person name="Heuer A."/>
            <person name="Rast P."/>
            <person name="Oberbeckmann S."/>
            <person name="Bunk B."/>
            <person name="Jeske O."/>
            <person name="Meyerdierks A."/>
            <person name="Storesund J.E."/>
            <person name="Kallscheuer N."/>
            <person name="Luecker S."/>
            <person name="Lage O.M."/>
            <person name="Pohl T."/>
            <person name="Merkel B.J."/>
            <person name="Hornburger P."/>
            <person name="Mueller R.-W."/>
            <person name="Bruemmer F."/>
            <person name="Labrenz M."/>
            <person name="Spormann A.M."/>
            <person name="Op Den Camp H."/>
            <person name="Overmann J."/>
            <person name="Amann R."/>
            <person name="Jetten M.S.M."/>
            <person name="Mascher T."/>
            <person name="Medema M.H."/>
            <person name="Devos D.P."/>
            <person name="Kaster A.-K."/>
            <person name="Ovreas L."/>
            <person name="Rohde M."/>
            <person name="Galperin M.Y."/>
            <person name="Jogler C."/>
        </authorList>
    </citation>
    <scope>NUCLEOTIDE SEQUENCE [LARGE SCALE GENOMIC DNA]</scope>
    <source>
        <strain evidence="1 2">Poly59</strain>
    </source>
</reference>
<dbReference type="AlphaFoldDB" id="A0A5C6ENX5"/>
<organism evidence="1 2">
    <name type="scientific">Rubripirellula reticaptiva</name>
    <dbReference type="NCBI Taxonomy" id="2528013"/>
    <lineage>
        <taxon>Bacteria</taxon>
        <taxon>Pseudomonadati</taxon>
        <taxon>Planctomycetota</taxon>
        <taxon>Planctomycetia</taxon>
        <taxon>Pirellulales</taxon>
        <taxon>Pirellulaceae</taxon>
        <taxon>Rubripirellula</taxon>
    </lineage>
</organism>
<dbReference type="Proteomes" id="UP000317977">
    <property type="component" value="Unassembled WGS sequence"/>
</dbReference>
<dbReference type="EMBL" id="SJPX01000004">
    <property type="protein sequence ID" value="TWU49306.1"/>
    <property type="molecule type" value="Genomic_DNA"/>
</dbReference>
<evidence type="ECO:0000313" key="1">
    <source>
        <dbReference type="EMBL" id="TWU49306.1"/>
    </source>
</evidence>
<name>A0A5C6ENX5_9BACT</name>
<keyword evidence="2" id="KW-1185">Reference proteome</keyword>
<proteinExistence type="predicted"/>
<protein>
    <submittedName>
        <fullName evidence="1">Uncharacterized protein</fullName>
    </submittedName>
</protein>
<gene>
    <name evidence="1" type="ORF">Poly59_39200</name>
</gene>
<comment type="caution">
    <text evidence="1">The sequence shown here is derived from an EMBL/GenBank/DDBJ whole genome shotgun (WGS) entry which is preliminary data.</text>
</comment>